<gene>
    <name evidence="1" type="ORF">A0O21_02815</name>
</gene>
<dbReference type="AlphaFoldDB" id="A0A172Q6E0"/>
<dbReference type="GO" id="GO:0005829">
    <property type="term" value="C:cytosol"/>
    <property type="evidence" value="ECO:0007669"/>
    <property type="project" value="TreeGrafter"/>
</dbReference>
<dbReference type="SUPFAM" id="SSF51197">
    <property type="entry name" value="Clavaminate synthase-like"/>
    <property type="match status" value="1"/>
</dbReference>
<proteinExistence type="predicted"/>
<dbReference type="OrthoDB" id="9792756at2"/>
<keyword evidence="2" id="KW-1185">Reference proteome</keyword>
<dbReference type="InterPro" id="IPR037012">
    <property type="entry name" value="NanQ/TabA/YiaL_sf"/>
</dbReference>
<dbReference type="RefSeq" id="WP_067060914.1">
    <property type="nucleotide sequence ID" value="NZ_CP014699.1"/>
</dbReference>
<dbReference type="Proteomes" id="UP000077317">
    <property type="component" value="Chromosome"/>
</dbReference>
<evidence type="ECO:0000313" key="1">
    <source>
        <dbReference type="EMBL" id="AND79028.1"/>
    </source>
</evidence>
<protein>
    <submittedName>
        <fullName evidence="1">YhcH/YjgK/YiaL family protein</fullName>
    </submittedName>
</protein>
<name>A0A172Q6E0_9STRE</name>
<dbReference type="Pfam" id="PF04074">
    <property type="entry name" value="DUF386"/>
    <property type="match status" value="1"/>
</dbReference>
<accession>A0A172Q6E0</accession>
<reference evidence="2" key="2">
    <citation type="submission" date="2016-03" db="EMBL/GenBank/DDBJ databases">
        <title>Streptococcus antelopensis sp. nov., isolated from the feces of the Tibetan antelope (Pantholops hodgsonii) in Hoh Xil National Nature Reserve, Qinghai, China.</title>
        <authorList>
            <person name="Bai X."/>
        </authorList>
    </citation>
    <scope>NUCLEOTIDE SEQUENCE [LARGE SCALE GENOMIC DNA]</scope>
    <source>
        <strain evidence="2">TA 26</strain>
    </source>
</reference>
<dbReference type="InterPro" id="IPR004375">
    <property type="entry name" value="NanQ/TabA/YiaL"/>
</dbReference>
<dbReference type="PANTHER" id="PTHR34986:SF1">
    <property type="entry name" value="PROTEIN YIAL"/>
    <property type="match status" value="1"/>
</dbReference>
<evidence type="ECO:0000313" key="2">
    <source>
        <dbReference type="Proteomes" id="UP000077317"/>
    </source>
</evidence>
<organism evidence="1 2">
    <name type="scientific">Streptococcus pantholopis</name>
    <dbReference type="NCBI Taxonomy" id="1811193"/>
    <lineage>
        <taxon>Bacteria</taxon>
        <taxon>Bacillati</taxon>
        <taxon>Bacillota</taxon>
        <taxon>Bacilli</taxon>
        <taxon>Lactobacillales</taxon>
        <taxon>Streptococcaceae</taxon>
        <taxon>Streptococcus</taxon>
    </lineage>
</organism>
<reference evidence="1 2" key="1">
    <citation type="journal article" date="2016" name="Int. J. Syst. Evol. Microbiol.">
        <title>Streptococcuspantholopis sp. nov., isolated from faeces of the Tibetan antelope (Pantholops hodgsonii).</title>
        <authorList>
            <person name="Bai X."/>
            <person name="Xiong Y."/>
            <person name="Lu S."/>
            <person name="Jin D."/>
            <person name="Lai X."/>
            <person name="Yang J."/>
            <person name="Niu L."/>
            <person name="Hu S."/>
            <person name="Meng X."/>
            <person name="Pu J."/>
            <person name="Ye C."/>
            <person name="Xu J."/>
        </authorList>
    </citation>
    <scope>NUCLEOTIDE SEQUENCE [LARGE SCALE GENOMIC DNA]</scope>
    <source>
        <strain evidence="1 2">TA 26</strain>
    </source>
</reference>
<dbReference type="PANTHER" id="PTHR34986">
    <property type="entry name" value="EVOLVED BETA-GALACTOSIDASE SUBUNIT BETA"/>
    <property type="match status" value="1"/>
</dbReference>
<dbReference type="KEGG" id="spat:A0O21_02815"/>
<dbReference type="NCBIfam" id="TIGR00022">
    <property type="entry name" value="YhcH/YjgK/YiaL family protein"/>
    <property type="match status" value="1"/>
</dbReference>
<dbReference type="EMBL" id="CP014699">
    <property type="protein sequence ID" value="AND79028.1"/>
    <property type="molecule type" value="Genomic_DNA"/>
</dbReference>
<dbReference type="Gene3D" id="2.60.120.370">
    <property type="entry name" value="YhcH/YjgK/YiaL"/>
    <property type="match status" value="1"/>
</dbReference>
<sequence length="154" mass="17878">MIIDRAERLEYYQPILPKIKDALAVLEAHKDDWAAGVSYSFSGGRLFFQKGRTKPLELSQFEAHRKFIDVQFVLEGAEYVALEDLAELSVALPYQQEKDVEKYEGSVRHYMKITEGMAYVCFPWDAHRAVFHTDEELTFTKAVVKLAVEERREE</sequence>